<dbReference type="WBParaSite" id="L893_g6703.t1">
    <property type="protein sequence ID" value="L893_g6703.t1"/>
    <property type="gene ID" value="L893_g6703"/>
</dbReference>
<protein>
    <submittedName>
        <fullName evidence="2">SWIRM-assoc_1 domain-containing protein</fullName>
    </submittedName>
</protein>
<sequence>MCRTQPLAGAGSLGHAGVMAQAPGVNALQAEHGVQISQMAMAQQADEQRLDQTRAKALAVLHQLRQQCLNLGTAQQGMADTTEQVRQAALQRFQQIAAVDHRTTEGNHA</sequence>
<accession>A0A1I8AL30</accession>
<keyword evidence="1" id="KW-1185">Reference proteome</keyword>
<evidence type="ECO:0000313" key="1">
    <source>
        <dbReference type="Proteomes" id="UP000095287"/>
    </source>
</evidence>
<evidence type="ECO:0000313" key="2">
    <source>
        <dbReference type="WBParaSite" id="L893_g6703.t1"/>
    </source>
</evidence>
<dbReference type="AlphaFoldDB" id="A0A1I8AL30"/>
<dbReference type="Proteomes" id="UP000095287">
    <property type="component" value="Unplaced"/>
</dbReference>
<organism evidence="1 2">
    <name type="scientific">Steinernema glaseri</name>
    <dbReference type="NCBI Taxonomy" id="37863"/>
    <lineage>
        <taxon>Eukaryota</taxon>
        <taxon>Metazoa</taxon>
        <taxon>Ecdysozoa</taxon>
        <taxon>Nematoda</taxon>
        <taxon>Chromadorea</taxon>
        <taxon>Rhabditida</taxon>
        <taxon>Tylenchina</taxon>
        <taxon>Panagrolaimomorpha</taxon>
        <taxon>Strongyloidoidea</taxon>
        <taxon>Steinernematidae</taxon>
        <taxon>Steinernema</taxon>
    </lineage>
</organism>
<proteinExistence type="predicted"/>
<reference evidence="2" key="1">
    <citation type="submission" date="2016-11" db="UniProtKB">
        <authorList>
            <consortium name="WormBaseParasite"/>
        </authorList>
    </citation>
    <scope>IDENTIFICATION</scope>
</reference>
<name>A0A1I8AL30_9BILA</name>